<feature type="signal peptide" evidence="1">
    <location>
        <begin position="1"/>
        <end position="21"/>
    </location>
</feature>
<name>A0A6J5IMG9_9BURK</name>
<feature type="chain" id="PRO_5026850680" evidence="1">
    <location>
        <begin position="22"/>
        <end position="489"/>
    </location>
</feature>
<gene>
    <name evidence="2" type="ORF">BLA3211_00543</name>
</gene>
<evidence type="ECO:0000313" key="3">
    <source>
        <dbReference type="Proteomes" id="UP000494301"/>
    </source>
</evidence>
<keyword evidence="1" id="KW-0732">Signal</keyword>
<proteinExistence type="predicted"/>
<dbReference type="AlphaFoldDB" id="A0A6J5IMG9"/>
<dbReference type="EMBL" id="CABWIL020000002">
    <property type="protein sequence ID" value="CAB3960805.1"/>
    <property type="molecule type" value="Genomic_DNA"/>
</dbReference>
<accession>A0A6J5IMG9</accession>
<evidence type="ECO:0000256" key="1">
    <source>
        <dbReference type="SAM" id="SignalP"/>
    </source>
</evidence>
<dbReference type="PROSITE" id="PS51257">
    <property type="entry name" value="PROKAR_LIPOPROTEIN"/>
    <property type="match status" value="1"/>
</dbReference>
<sequence>MRRQVAAIAVMVLLSGCKTHTAVSTHPFSGCVSGPAIPACTAPSSVATYGMRGPSAVPPASAAERQYDAAADGYKTIDARFDAWRNACAAAMSAPELNPIRDKIEIFHDPSTPTPYTYAALDLFPARADLPLIAKWIALRDACVKHEHEIDLTSPALTPMAQSMVLQRAEFNGIAEAKIRRLAIGLSQRKLTYGEFAQRRYQINSAAENAAQRVAATLSARDPGSQFLEQRRIERRFSAEVDTFERYLHSVDARQPGTVRLVPGAAIGSDAAEQACGTNCSSDPMPDGAPLKQLRHGFTVSHGGLGGTTERRVDFDSGKLSVIDFDLQSIEGKTQSAITRRSDIVLATGDLAKLRAIADMIWRSFGPVPTARAALGTFWAIRVVNGRVVRSERGLGDVGGAGRDLEAVLQGIEERQLAHFLFENRRMYQVWSCYDYPSAGHTSVPGSHIRTSGYGWSDPDDVPPVFPIPSTDPLPFRFDVKRIQWTCAD</sequence>
<protein>
    <submittedName>
        <fullName evidence="2">Uncharacterized protein</fullName>
    </submittedName>
</protein>
<dbReference type="Proteomes" id="UP000494301">
    <property type="component" value="Unassembled WGS sequence"/>
</dbReference>
<dbReference type="RefSeq" id="WP_175219567.1">
    <property type="nucleotide sequence ID" value="NZ_CABWIL020000002.1"/>
</dbReference>
<reference evidence="2 3" key="1">
    <citation type="submission" date="2020-04" db="EMBL/GenBank/DDBJ databases">
        <authorList>
            <person name="Depoorter E."/>
        </authorList>
    </citation>
    <scope>NUCLEOTIDE SEQUENCE [LARGE SCALE GENOMIC DNA]</scope>
    <source>
        <strain evidence="2 3">BCC0217</strain>
    </source>
</reference>
<organism evidence="2 3">
    <name type="scientific">Burkholderia aenigmatica</name>
    <dbReference type="NCBI Taxonomy" id="2015348"/>
    <lineage>
        <taxon>Bacteria</taxon>
        <taxon>Pseudomonadati</taxon>
        <taxon>Pseudomonadota</taxon>
        <taxon>Betaproteobacteria</taxon>
        <taxon>Burkholderiales</taxon>
        <taxon>Burkholderiaceae</taxon>
        <taxon>Burkholderia</taxon>
        <taxon>Burkholderia cepacia complex</taxon>
    </lineage>
</organism>
<evidence type="ECO:0000313" key="2">
    <source>
        <dbReference type="EMBL" id="CAB3960805.1"/>
    </source>
</evidence>